<accession>A0ABD0K0S5</accession>
<evidence type="ECO:0000313" key="1">
    <source>
        <dbReference type="EMBL" id="KAK7480672.1"/>
    </source>
</evidence>
<dbReference type="AlphaFoldDB" id="A0ABD0K0S5"/>
<dbReference type="Proteomes" id="UP001519460">
    <property type="component" value="Unassembled WGS sequence"/>
</dbReference>
<name>A0ABD0K0S5_9CAEN</name>
<sequence>MFREIPLNPPAFLTQKLLIPPTEWRHVFQLRCVNSACFSNPLRTLIWDKRFCAVALISDLSCYDKLGKSAPVTSWHLVVSAMPGSYGGWVYNEVCSCSAADFCKACPFSSCCHANSG</sequence>
<organism evidence="1 2">
    <name type="scientific">Batillaria attramentaria</name>
    <dbReference type="NCBI Taxonomy" id="370345"/>
    <lineage>
        <taxon>Eukaryota</taxon>
        <taxon>Metazoa</taxon>
        <taxon>Spiralia</taxon>
        <taxon>Lophotrochozoa</taxon>
        <taxon>Mollusca</taxon>
        <taxon>Gastropoda</taxon>
        <taxon>Caenogastropoda</taxon>
        <taxon>Sorbeoconcha</taxon>
        <taxon>Cerithioidea</taxon>
        <taxon>Batillariidae</taxon>
        <taxon>Batillaria</taxon>
    </lineage>
</organism>
<dbReference type="EMBL" id="JACVVK020000276">
    <property type="protein sequence ID" value="KAK7480672.1"/>
    <property type="molecule type" value="Genomic_DNA"/>
</dbReference>
<gene>
    <name evidence="1" type="ORF">BaRGS_00028040</name>
</gene>
<proteinExistence type="predicted"/>
<comment type="caution">
    <text evidence="1">The sequence shown here is derived from an EMBL/GenBank/DDBJ whole genome shotgun (WGS) entry which is preliminary data.</text>
</comment>
<protein>
    <submittedName>
        <fullName evidence="1">Uncharacterized protein</fullName>
    </submittedName>
</protein>
<evidence type="ECO:0000313" key="2">
    <source>
        <dbReference type="Proteomes" id="UP001519460"/>
    </source>
</evidence>
<reference evidence="1 2" key="1">
    <citation type="journal article" date="2023" name="Sci. Data">
        <title>Genome assembly of the Korean intertidal mud-creeper Batillaria attramentaria.</title>
        <authorList>
            <person name="Patra A.K."/>
            <person name="Ho P.T."/>
            <person name="Jun S."/>
            <person name="Lee S.J."/>
            <person name="Kim Y."/>
            <person name="Won Y.J."/>
        </authorList>
    </citation>
    <scope>NUCLEOTIDE SEQUENCE [LARGE SCALE GENOMIC DNA]</scope>
    <source>
        <strain evidence="1">Wonlab-2016</strain>
    </source>
</reference>
<keyword evidence="2" id="KW-1185">Reference proteome</keyword>